<proteinExistence type="predicted"/>
<reference evidence="1" key="2">
    <citation type="journal article" date="2015" name="Fish Shellfish Immunol.">
        <title>Early steps in the European eel (Anguilla anguilla)-Vibrio vulnificus interaction in the gills: Role of the RtxA13 toxin.</title>
        <authorList>
            <person name="Callol A."/>
            <person name="Pajuelo D."/>
            <person name="Ebbesson L."/>
            <person name="Teles M."/>
            <person name="MacKenzie S."/>
            <person name="Amaro C."/>
        </authorList>
    </citation>
    <scope>NUCLEOTIDE SEQUENCE</scope>
</reference>
<accession>A0A0E9ULW1</accession>
<name>A0A0E9ULW1_ANGAN</name>
<dbReference type="EMBL" id="GBXM01041748">
    <property type="protein sequence ID" value="JAH66829.1"/>
    <property type="molecule type" value="Transcribed_RNA"/>
</dbReference>
<sequence length="27" mass="3097">MLHAKNKGINTTVRSINIWTLAKLLLF</sequence>
<protein>
    <submittedName>
        <fullName evidence="1">Uncharacterized protein</fullName>
    </submittedName>
</protein>
<evidence type="ECO:0000313" key="1">
    <source>
        <dbReference type="EMBL" id="JAH66829.1"/>
    </source>
</evidence>
<dbReference type="AlphaFoldDB" id="A0A0E9ULW1"/>
<organism evidence="1">
    <name type="scientific">Anguilla anguilla</name>
    <name type="common">European freshwater eel</name>
    <name type="synonym">Muraena anguilla</name>
    <dbReference type="NCBI Taxonomy" id="7936"/>
    <lineage>
        <taxon>Eukaryota</taxon>
        <taxon>Metazoa</taxon>
        <taxon>Chordata</taxon>
        <taxon>Craniata</taxon>
        <taxon>Vertebrata</taxon>
        <taxon>Euteleostomi</taxon>
        <taxon>Actinopterygii</taxon>
        <taxon>Neopterygii</taxon>
        <taxon>Teleostei</taxon>
        <taxon>Anguilliformes</taxon>
        <taxon>Anguillidae</taxon>
        <taxon>Anguilla</taxon>
    </lineage>
</organism>
<reference evidence="1" key="1">
    <citation type="submission" date="2014-11" db="EMBL/GenBank/DDBJ databases">
        <authorList>
            <person name="Amaro Gonzalez C."/>
        </authorList>
    </citation>
    <scope>NUCLEOTIDE SEQUENCE</scope>
</reference>